<feature type="transmembrane region" description="Helical" evidence="10">
    <location>
        <begin position="104"/>
        <end position="125"/>
    </location>
</feature>
<comment type="subcellular location">
    <subcellularLocation>
        <location evidence="1 10">Cell membrane</location>
        <topology evidence="1 10">Multi-pass membrane protein</topology>
    </subcellularLocation>
</comment>
<dbReference type="InterPro" id="IPR003691">
    <property type="entry name" value="FluC"/>
</dbReference>
<accession>A0ABP7G5H4</accession>
<evidence type="ECO:0000313" key="12">
    <source>
        <dbReference type="Proteomes" id="UP001500540"/>
    </source>
</evidence>
<comment type="caution">
    <text evidence="11">The sequence shown here is derived from an EMBL/GenBank/DDBJ whole genome shotgun (WGS) entry which is preliminary data.</text>
</comment>
<dbReference type="EMBL" id="BAABAF010000001">
    <property type="protein sequence ID" value="GAA3755033.1"/>
    <property type="molecule type" value="Genomic_DNA"/>
</dbReference>
<feature type="binding site" evidence="10">
    <location>
        <position position="83"/>
    </location>
    <ligand>
        <name>Na(+)</name>
        <dbReference type="ChEBI" id="CHEBI:29101"/>
        <note>structural</note>
    </ligand>
</feature>
<proteinExistence type="inferred from homology"/>
<evidence type="ECO:0000256" key="4">
    <source>
        <dbReference type="ARBA" id="ARBA00022989"/>
    </source>
</evidence>
<comment type="catalytic activity">
    <reaction evidence="8">
        <text>fluoride(in) = fluoride(out)</text>
        <dbReference type="Rhea" id="RHEA:76159"/>
        <dbReference type="ChEBI" id="CHEBI:17051"/>
    </reaction>
    <physiologicalReaction direction="left-to-right" evidence="8">
        <dbReference type="Rhea" id="RHEA:76160"/>
    </physiologicalReaction>
</comment>
<keyword evidence="10" id="KW-0406">Ion transport</keyword>
<comment type="function">
    <text evidence="9 10">Fluoride-specific ion channel. Important for reducing fluoride concentration in the cell, thus reducing its toxicity.</text>
</comment>
<reference evidence="12" key="1">
    <citation type="journal article" date="2019" name="Int. J. Syst. Evol. Microbiol.">
        <title>The Global Catalogue of Microorganisms (GCM) 10K type strain sequencing project: providing services to taxonomists for standard genome sequencing and annotation.</title>
        <authorList>
            <consortium name="The Broad Institute Genomics Platform"/>
            <consortium name="The Broad Institute Genome Sequencing Center for Infectious Disease"/>
            <person name="Wu L."/>
            <person name="Ma J."/>
        </authorList>
    </citation>
    <scope>NUCLEOTIDE SEQUENCE [LARGE SCALE GENOMIC DNA]</scope>
    <source>
        <strain evidence="12">JCM 16950</strain>
    </source>
</reference>
<evidence type="ECO:0000256" key="6">
    <source>
        <dbReference type="ARBA" id="ARBA00023303"/>
    </source>
</evidence>
<name>A0ABP7G5H4_9MICO</name>
<keyword evidence="10" id="KW-0915">Sodium</keyword>
<evidence type="ECO:0000256" key="7">
    <source>
        <dbReference type="ARBA" id="ARBA00035120"/>
    </source>
</evidence>
<evidence type="ECO:0000256" key="9">
    <source>
        <dbReference type="ARBA" id="ARBA00049940"/>
    </source>
</evidence>
<dbReference type="RefSeq" id="WP_344780173.1">
    <property type="nucleotide sequence ID" value="NZ_BAABAF010000001.1"/>
</dbReference>
<dbReference type="PANTHER" id="PTHR28259">
    <property type="entry name" value="FLUORIDE EXPORT PROTEIN 1-RELATED"/>
    <property type="match status" value="1"/>
</dbReference>
<dbReference type="Proteomes" id="UP001500540">
    <property type="component" value="Unassembled WGS sequence"/>
</dbReference>
<evidence type="ECO:0000256" key="10">
    <source>
        <dbReference type="HAMAP-Rule" id="MF_00454"/>
    </source>
</evidence>
<sequence length="134" mass="13644">MHLRWSSVGLVFVGGTLGTGARYLISLAVPDPLGMPLPIFVINIVGAFLLGALLTALARSGPDRGIRRALRLFAGTGMLGGFTTYSTFAVGADGLFAADRPWVGVLYAVASVVVGAAASLAGVALGSGRREAAR</sequence>
<protein>
    <recommendedName>
        <fullName evidence="10">Fluoride-specific ion channel FluC</fullName>
    </recommendedName>
</protein>
<dbReference type="HAMAP" id="MF_00454">
    <property type="entry name" value="FluC"/>
    <property type="match status" value="1"/>
</dbReference>
<feature type="transmembrane region" description="Helical" evidence="10">
    <location>
        <begin position="37"/>
        <end position="58"/>
    </location>
</feature>
<keyword evidence="10" id="KW-0479">Metal-binding</keyword>
<evidence type="ECO:0000256" key="8">
    <source>
        <dbReference type="ARBA" id="ARBA00035585"/>
    </source>
</evidence>
<evidence type="ECO:0000256" key="1">
    <source>
        <dbReference type="ARBA" id="ARBA00004651"/>
    </source>
</evidence>
<keyword evidence="5 10" id="KW-0472">Membrane</keyword>
<evidence type="ECO:0000256" key="2">
    <source>
        <dbReference type="ARBA" id="ARBA00022475"/>
    </source>
</evidence>
<dbReference type="PANTHER" id="PTHR28259:SF1">
    <property type="entry name" value="FLUORIDE EXPORT PROTEIN 1-RELATED"/>
    <property type="match status" value="1"/>
</dbReference>
<organism evidence="11 12">
    <name type="scientific">Microbacterium kribbense</name>
    <dbReference type="NCBI Taxonomy" id="433645"/>
    <lineage>
        <taxon>Bacteria</taxon>
        <taxon>Bacillati</taxon>
        <taxon>Actinomycetota</taxon>
        <taxon>Actinomycetes</taxon>
        <taxon>Micrococcales</taxon>
        <taxon>Microbacteriaceae</taxon>
        <taxon>Microbacterium</taxon>
    </lineage>
</organism>
<evidence type="ECO:0000256" key="5">
    <source>
        <dbReference type="ARBA" id="ARBA00023136"/>
    </source>
</evidence>
<keyword evidence="10" id="KW-0813">Transport</keyword>
<gene>
    <name evidence="10" type="primary">fluC</name>
    <name evidence="10" type="synonym">crcB</name>
    <name evidence="11" type="ORF">GCM10022240_05050</name>
</gene>
<feature type="transmembrane region" description="Helical" evidence="10">
    <location>
        <begin position="70"/>
        <end position="92"/>
    </location>
</feature>
<keyword evidence="2 10" id="KW-1003">Cell membrane</keyword>
<feature type="binding site" evidence="10">
    <location>
        <position position="80"/>
    </location>
    <ligand>
        <name>Na(+)</name>
        <dbReference type="ChEBI" id="CHEBI:29101"/>
        <note>structural</note>
    </ligand>
</feature>
<feature type="transmembrane region" description="Helical" evidence="10">
    <location>
        <begin position="7"/>
        <end position="25"/>
    </location>
</feature>
<keyword evidence="4 10" id="KW-1133">Transmembrane helix</keyword>
<keyword evidence="3 10" id="KW-0812">Transmembrane</keyword>
<comment type="activity regulation">
    <text evidence="10">Na(+) is not transported, but it plays an essential structural role and its presence is essential for fluoride channel function.</text>
</comment>
<comment type="similarity">
    <text evidence="7 10">Belongs to the fluoride channel Fluc/FEX (TC 1.A.43) family.</text>
</comment>
<evidence type="ECO:0000313" key="11">
    <source>
        <dbReference type="EMBL" id="GAA3755033.1"/>
    </source>
</evidence>
<keyword evidence="6 10" id="KW-0407">Ion channel</keyword>
<keyword evidence="12" id="KW-1185">Reference proteome</keyword>
<evidence type="ECO:0000256" key="3">
    <source>
        <dbReference type="ARBA" id="ARBA00022692"/>
    </source>
</evidence>
<dbReference type="Pfam" id="PF02537">
    <property type="entry name" value="CRCB"/>
    <property type="match status" value="1"/>
</dbReference>